<dbReference type="InterPro" id="IPR002821">
    <property type="entry name" value="Hydantoinase_A"/>
</dbReference>
<sequence length="270" mass="29379">MGITITGELADCYPSKRDGIAHISAVVKEVFPDARFYGYDGRFYETTENHTLFSAANWSASARYVGKVHGSVVFIDTGSTTTDIIPVREGEPAAMLTDFGRLGNNELIYAGTLRTNLAALLHTVIVRGKPVRTASELFAITGDVYLLLGRISPEDYACDTPDGGPKDVEGAARRIARVVCGDLEEIGMDDVREIAEQARRRQIDEIKAAVTAVSEQHDIRKAAICGLGSFIVKDALIEMGMTFSVVADERLSRVFPAYAVARLLAESEEE</sequence>
<dbReference type="eggNOG" id="arCOG04369">
    <property type="taxonomic scope" value="Archaea"/>
</dbReference>
<organism evidence="2 3">
    <name type="scientific">Methanocella arvoryzae (strain DSM 22066 / NBRC 105507 / MRE50)</name>
    <dbReference type="NCBI Taxonomy" id="351160"/>
    <lineage>
        <taxon>Archaea</taxon>
        <taxon>Methanobacteriati</taxon>
        <taxon>Methanobacteriota</taxon>
        <taxon>Stenosarchaea group</taxon>
        <taxon>Methanomicrobia</taxon>
        <taxon>Methanocellales</taxon>
        <taxon>Methanocellaceae</taxon>
        <taxon>Methanocella</taxon>
    </lineage>
</organism>
<reference evidence="2 3" key="1">
    <citation type="journal article" date="2006" name="Science">
        <title>Genome of rice cluster I archaea -- the key methane producers in the rice rhizosphere.</title>
        <authorList>
            <person name="Erkel C."/>
            <person name="Kube M."/>
            <person name="Reinhardt R."/>
            <person name="Liesack W."/>
        </authorList>
    </citation>
    <scope>NUCLEOTIDE SEQUENCE [LARGE SCALE GENOMIC DNA]</scope>
    <source>
        <strain evidence="3">DSM 22066 / NBRC 105507 / MRE50</strain>
    </source>
</reference>
<dbReference type="AlphaFoldDB" id="Q0W2Q5"/>
<dbReference type="Pfam" id="PF01968">
    <property type="entry name" value="Hydantoinase_A"/>
    <property type="match status" value="1"/>
</dbReference>
<dbReference type="InterPro" id="IPR002756">
    <property type="entry name" value="MfnF"/>
</dbReference>
<proteinExistence type="predicted"/>
<feature type="domain" description="Hydantoinase A/oxoprolinase" evidence="1">
    <location>
        <begin position="4"/>
        <end position="266"/>
    </location>
</feature>
<evidence type="ECO:0000259" key="1">
    <source>
        <dbReference type="Pfam" id="PF01968"/>
    </source>
</evidence>
<keyword evidence="3" id="KW-1185">Reference proteome</keyword>
<evidence type="ECO:0000313" key="2">
    <source>
        <dbReference type="EMBL" id="CAJ37338.1"/>
    </source>
</evidence>
<dbReference type="Gene3D" id="3.30.420.190">
    <property type="entry name" value="conserved archaeal protein q6m145"/>
    <property type="match status" value="1"/>
</dbReference>
<dbReference type="EMBL" id="AM114193">
    <property type="protein sequence ID" value="CAJ37338.1"/>
    <property type="molecule type" value="Genomic_DNA"/>
</dbReference>
<dbReference type="NCBIfam" id="TIGR03123">
    <property type="entry name" value="one_C_unchar_1"/>
    <property type="match status" value="1"/>
</dbReference>
<dbReference type="GO" id="GO:0016787">
    <property type="term" value="F:hydrolase activity"/>
    <property type="evidence" value="ECO:0007669"/>
    <property type="project" value="InterPro"/>
</dbReference>
<name>Q0W2Q5_METAR</name>
<dbReference type="Gene3D" id="3.30.420.40">
    <property type="match status" value="1"/>
</dbReference>
<dbReference type="STRING" id="351160.RCIX2219"/>
<dbReference type="Proteomes" id="UP000000663">
    <property type="component" value="Chromosome"/>
</dbReference>
<gene>
    <name evidence="2" type="ORF">RCIX2219</name>
</gene>
<evidence type="ECO:0000313" key="3">
    <source>
        <dbReference type="Proteomes" id="UP000000663"/>
    </source>
</evidence>
<dbReference type="PATRIC" id="fig|351160.9.peg.944"/>
<dbReference type="KEGG" id="rci:RCIX2219"/>
<accession>Q0W2Q5</accession>
<protein>
    <recommendedName>
        <fullName evidence="1">Hydantoinase A/oxoprolinase domain-containing protein</fullName>
    </recommendedName>
</protein>